<feature type="transmembrane region" description="Helical" evidence="7">
    <location>
        <begin position="131"/>
        <end position="149"/>
    </location>
</feature>
<organism evidence="10 11">
    <name type="scientific">Antribacter soli</name>
    <dbReference type="NCBI Taxonomy" id="2910976"/>
    <lineage>
        <taxon>Bacteria</taxon>
        <taxon>Bacillati</taxon>
        <taxon>Actinomycetota</taxon>
        <taxon>Actinomycetes</taxon>
        <taxon>Micrococcales</taxon>
        <taxon>Promicromonosporaceae</taxon>
        <taxon>Antribacter</taxon>
    </lineage>
</organism>
<evidence type="ECO:0000313" key="11">
    <source>
        <dbReference type="Proteomes" id="UP001165405"/>
    </source>
</evidence>
<dbReference type="InterPro" id="IPR039421">
    <property type="entry name" value="Type_1_exporter"/>
</dbReference>
<dbReference type="Pfam" id="PF00005">
    <property type="entry name" value="ABC_tran"/>
    <property type="match status" value="1"/>
</dbReference>
<dbReference type="PROSITE" id="PS50893">
    <property type="entry name" value="ABC_TRANSPORTER_2"/>
    <property type="match status" value="1"/>
</dbReference>
<evidence type="ECO:0000256" key="2">
    <source>
        <dbReference type="ARBA" id="ARBA00022692"/>
    </source>
</evidence>
<dbReference type="GO" id="GO:0140359">
    <property type="term" value="F:ABC-type transporter activity"/>
    <property type="evidence" value="ECO:0007669"/>
    <property type="project" value="InterPro"/>
</dbReference>
<dbReference type="InterPro" id="IPR036640">
    <property type="entry name" value="ABC1_TM_sf"/>
</dbReference>
<dbReference type="Gene3D" id="3.40.50.300">
    <property type="entry name" value="P-loop containing nucleotide triphosphate hydrolases"/>
    <property type="match status" value="1"/>
</dbReference>
<gene>
    <name evidence="10" type="ORF">L1785_13220</name>
</gene>
<dbReference type="GO" id="GO:0016887">
    <property type="term" value="F:ATP hydrolysis activity"/>
    <property type="evidence" value="ECO:0007669"/>
    <property type="project" value="InterPro"/>
</dbReference>
<evidence type="ECO:0000259" key="9">
    <source>
        <dbReference type="PROSITE" id="PS50929"/>
    </source>
</evidence>
<keyword evidence="4 10" id="KW-0067">ATP-binding</keyword>
<protein>
    <submittedName>
        <fullName evidence="10">ATP-binding cassette domain-containing protein</fullName>
    </submittedName>
</protein>
<feature type="transmembrane region" description="Helical" evidence="7">
    <location>
        <begin position="235"/>
        <end position="253"/>
    </location>
</feature>
<accession>A0AA41QEF4</accession>
<evidence type="ECO:0000256" key="6">
    <source>
        <dbReference type="ARBA" id="ARBA00023136"/>
    </source>
</evidence>
<keyword evidence="11" id="KW-1185">Reference proteome</keyword>
<dbReference type="InterPro" id="IPR027417">
    <property type="entry name" value="P-loop_NTPase"/>
</dbReference>
<comment type="subcellular location">
    <subcellularLocation>
        <location evidence="1">Cell membrane</location>
        <topology evidence="1">Multi-pass membrane protein</topology>
    </subcellularLocation>
</comment>
<keyword evidence="5 7" id="KW-1133">Transmembrane helix</keyword>
<keyword evidence="3" id="KW-0547">Nucleotide-binding</keyword>
<dbReference type="EMBL" id="JAKGSG010000035">
    <property type="protein sequence ID" value="MCF4121938.1"/>
    <property type="molecule type" value="Genomic_DNA"/>
</dbReference>
<feature type="transmembrane region" description="Helical" evidence="7">
    <location>
        <begin position="29"/>
        <end position="52"/>
    </location>
</feature>
<dbReference type="PROSITE" id="PS50929">
    <property type="entry name" value="ABC_TM1F"/>
    <property type="match status" value="1"/>
</dbReference>
<dbReference type="SUPFAM" id="SSF52540">
    <property type="entry name" value="P-loop containing nucleoside triphosphate hydrolases"/>
    <property type="match status" value="1"/>
</dbReference>
<evidence type="ECO:0000256" key="5">
    <source>
        <dbReference type="ARBA" id="ARBA00022989"/>
    </source>
</evidence>
<dbReference type="GO" id="GO:0005886">
    <property type="term" value="C:plasma membrane"/>
    <property type="evidence" value="ECO:0007669"/>
    <property type="project" value="UniProtKB-SubCell"/>
</dbReference>
<keyword evidence="2 7" id="KW-0812">Transmembrane</keyword>
<evidence type="ECO:0000313" key="10">
    <source>
        <dbReference type="EMBL" id="MCF4121938.1"/>
    </source>
</evidence>
<dbReference type="RefSeq" id="WP_236089733.1">
    <property type="nucleotide sequence ID" value="NZ_JAKGSG010000035.1"/>
</dbReference>
<dbReference type="SMART" id="SM00382">
    <property type="entry name" value="AAA"/>
    <property type="match status" value="1"/>
</dbReference>
<dbReference type="AlphaFoldDB" id="A0AA41QEF4"/>
<dbReference type="PANTHER" id="PTHR24221">
    <property type="entry name" value="ATP-BINDING CASSETTE SUB-FAMILY B"/>
    <property type="match status" value="1"/>
</dbReference>
<dbReference type="SUPFAM" id="SSF90123">
    <property type="entry name" value="ABC transporter transmembrane region"/>
    <property type="match status" value="1"/>
</dbReference>
<name>A0AA41QEF4_9MICO</name>
<comment type="caution">
    <text evidence="10">The sequence shown here is derived from an EMBL/GenBank/DDBJ whole genome shotgun (WGS) entry which is preliminary data.</text>
</comment>
<evidence type="ECO:0000259" key="8">
    <source>
        <dbReference type="PROSITE" id="PS50893"/>
    </source>
</evidence>
<dbReference type="GO" id="GO:0005524">
    <property type="term" value="F:ATP binding"/>
    <property type="evidence" value="ECO:0007669"/>
    <property type="project" value="UniProtKB-KW"/>
</dbReference>
<dbReference type="Proteomes" id="UP001165405">
    <property type="component" value="Unassembled WGS sequence"/>
</dbReference>
<dbReference type="InterPro" id="IPR011527">
    <property type="entry name" value="ABC1_TM_dom"/>
</dbReference>
<sequence>MSRRDRLAVPVGLAVAVVAELCSSGLIAYSGWFITACAIAGATTFSTFSYVAPSGGIRTLALGRVAAGYGQRLLLHTAALRRVTEQRLAYFSRLGAMSSAEADAWSGASLDKAMADADSAGMDLVRGTGPVVSGVGTLIATGLAAMVAGSPAAGLILLGGYVLTLTVAVLVARAAHAGDEEDARRQVRTEVVTIVDAWDEMVSIGAVEVLADRFRARVARLESARLRRRSRRSSARALVDLLVVGTVVAVLAACASRGMSGPAIALVSLWAIGTMSTASQLQAGIEARGDGAAARSRLARTDAEPSLVSPVEVHVDDARVAFDGYALPTMPFRPAREVRGEVGRGDVMVITGHSGAGKSTLLRALASRAEELPAGRRPRTVLVAADEYIFSGTVADNLRLGDPDLTDKGIRVYLESLDLVRAGIEPETTVGSGGRELSGGEVHRLAIARALAVRPDILLVDEPTASLDEATGARVLDLLRGQRETFVLLAMHSLPSTWRSTPGVIELRLD</sequence>
<dbReference type="InterPro" id="IPR003439">
    <property type="entry name" value="ABC_transporter-like_ATP-bd"/>
</dbReference>
<dbReference type="GO" id="GO:0034040">
    <property type="term" value="F:ATPase-coupled lipid transmembrane transporter activity"/>
    <property type="evidence" value="ECO:0007669"/>
    <property type="project" value="TreeGrafter"/>
</dbReference>
<keyword evidence="6 7" id="KW-0472">Membrane</keyword>
<evidence type="ECO:0000256" key="3">
    <source>
        <dbReference type="ARBA" id="ARBA00022741"/>
    </source>
</evidence>
<dbReference type="PANTHER" id="PTHR24221:SF654">
    <property type="entry name" value="ATP-BINDING CASSETTE SUB-FAMILY B MEMBER 6"/>
    <property type="match status" value="1"/>
</dbReference>
<dbReference type="Gene3D" id="1.20.1560.10">
    <property type="entry name" value="ABC transporter type 1, transmembrane domain"/>
    <property type="match status" value="1"/>
</dbReference>
<feature type="domain" description="ABC transmembrane type-1" evidence="9">
    <location>
        <begin position="11"/>
        <end position="261"/>
    </location>
</feature>
<evidence type="ECO:0000256" key="4">
    <source>
        <dbReference type="ARBA" id="ARBA00022840"/>
    </source>
</evidence>
<reference evidence="10" key="1">
    <citation type="submission" date="2022-01" db="EMBL/GenBank/DDBJ databases">
        <title>Antribacter sp. nov., isolated from Guizhou of China.</title>
        <authorList>
            <person name="Chengliang C."/>
            <person name="Ya Z."/>
        </authorList>
    </citation>
    <scope>NUCLEOTIDE SEQUENCE</scope>
    <source>
        <strain evidence="10">KLBMP 9083</strain>
    </source>
</reference>
<dbReference type="InterPro" id="IPR003593">
    <property type="entry name" value="AAA+_ATPase"/>
</dbReference>
<evidence type="ECO:0000256" key="7">
    <source>
        <dbReference type="SAM" id="Phobius"/>
    </source>
</evidence>
<evidence type="ECO:0000256" key="1">
    <source>
        <dbReference type="ARBA" id="ARBA00004651"/>
    </source>
</evidence>
<proteinExistence type="predicted"/>
<feature type="domain" description="ABC transporter" evidence="8">
    <location>
        <begin position="313"/>
        <end position="507"/>
    </location>
</feature>
<feature type="transmembrane region" description="Helical" evidence="7">
    <location>
        <begin position="155"/>
        <end position="175"/>
    </location>
</feature>